<organism evidence="2 3">
    <name type="scientific">Kiloniella litopenaei</name>
    <dbReference type="NCBI Taxonomy" id="1549748"/>
    <lineage>
        <taxon>Bacteria</taxon>
        <taxon>Pseudomonadati</taxon>
        <taxon>Pseudomonadota</taxon>
        <taxon>Alphaproteobacteria</taxon>
        <taxon>Rhodospirillales</taxon>
        <taxon>Kiloniellaceae</taxon>
        <taxon>Kiloniella</taxon>
    </lineage>
</organism>
<evidence type="ECO:0000256" key="1">
    <source>
        <dbReference type="SAM" id="SignalP"/>
    </source>
</evidence>
<dbReference type="PIRSF" id="PIRSF025560">
    <property type="entry name" value="UCP025560"/>
    <property type="match status" value="1"/>
</dbReference>
<gene>
    <name evidence="2" type="ORF">WH95_06040</name>
</gene>
<comment type="caution">
    <text evidence="2">The sequence shown here is derived from an EMBL/GenBank/DDBJ whole genome shotgun (WGS) entry which is preliminary data.</text>
</comment>
<dbReference type="Proteomes" id="UP000034491">
    <property type="component" value="Unassembled WGS sequence"/>
</dbReference>
<dbReference type="InterPro" id="IPR008309">
    <property type="entry name" value="YdbL"/>
</dbReference>
<dbReference type="OrthoDB" id="7277292at2"/>
<proteinExistence type="predicted"/>
<keyword evidence="3" id="KW-1185">Reference proteome</keyword>
<dbReference type="STRING" id="1549748.WH95_06040"/>
<name>A0A0M2R8T0_9PROT</name>
<dbReference type="EMBL" id="LANI01000003">
    <property type="protein sequence ID" value="KKJ78081.1"/>
    <property type="molecule type" value="Genomic_DNA"/>
</dbReference>
<accession>A0A0M2R8T0</accession>
<feature type="chain" id="PRO_5005640603" description="DUF1318 domain-containing protein" evidence="1">
    <location>
        <begin position="28"/>
        <end position="111"/>
    </location>
</feature>
<reference evidence="2 3" key="1">
    <citation type="submission" date="2015-03" db="EMBL/GenBank/DDBJ databases">
        <title>Genome sequence of Kiloniella sp. P1-1, isolated from the gut microflora of Pacific white shrimp, Penaeus vannamei.</title>
        <authorList>
            <person name="Shao Z."/>
            <person name="Wang L."/>
            <person name="Li X."/>
        </authorList>
    </citation>
    <scope>NUCLEOTIDE SEQUENCE [LARGE SCALE GENOMIC DNA]</scope>
    <source>
        <strain evidence="2 3">P1-1</strain>
    </source>
</reference>
<evidence type="ECO:0000313" key="2">
    <source>
        <dbReference type="EMBL" id="KKJ78081.1"/>
    </source>
</evidence>
<protein>
    <recommendedName>
        <fullName evidence="4">DUF1318 domain-containing protein</fullName>
    </recommendedName>
</protein>
<sequence length="111" mass="12192">MVFKSMKMLRVLFVAFAFVSVIPTAWAADLDSLRSSGAVGERYDGLAVARDSSASDFVSTTNAKRTQIYQERANKEGVSVKQVGMVYAKQIMSKAPSGTWFQAEDGSWVQK</sequence>
<evidence type="ECO:0000313" key="3">
    <source>
        <dbReference type="Proteomes" id="UP000034491"/>
    </source>
</evidence>
<dbReference type="AlphaFoldDB" id="A0A0M2R8T0"/>
<feature type="signal peptide" evidence="1">
    <location>
        <begin position="1"/>
        <end position="27"/>
    </location>
</feature>
<dbReference type="Pfam" id="PF07027">
    <property type="entry name" value="DUF1318"/>
    <property type="match status" value="1"/>
</dbReference>
<evidence type="ECO:0008006" key="4">
    <source>
        <dbReference type="Google" id="ProtNLM"/>
    </source>
</evidence>
<keyword evidence="1" id="KW-0732">Signal</keyword>